<keyword evidence="5" id="KW-1185">Reference proteome</keyword>
<keyword evidence="2" id="KW-0472">Membrane</keyword>
<feature type="region of interest" description="Disordered" evidence="1">
    <location>
        <begin position="1424"/>
        <end position="1464"/>
    </location>
</feature>
<dbReference type="SUPFAM" id="SSF50370">
    <property type="entry name" value="Ricin B-like lectins"/>
    <property type="match status" value="1"/>
</dbReference>
<dbReference type="InterPro" id="IPR013783">
    <property type="entry name" value="Ig-like_fold"/>
</dbReference>
<feature type="compositionally biased region" description="Pro residues" evidence="1">
    <location>
        <begin position="1425"/>
        <end position="1447"/>
    </location>
</feature>
<evidence type="ECO:0000313" key="4">
    <source>
        <dbReference type="EMBL" id="MCS5715644.1"/>
    </source>
</evidence>
<dbReference type="RefSeq" id="WP_259487152.1">
    <property type="nucleotide sequence ID" value="NZ_JANTEZ010000005.1"/>
</dbReference>
<keyword evidence="3" id="KW-0732">Signal</keyword>
<gene>
    <name evidence="4" type="ORF">NVV95_13920</name>
</gene>
<reference evidence="4" key="1">
    <citation type="submission" date="2022-08" db="EMBL/GenBank/DDBJ databases">
        <authorList>
            <person name="Deng Y."/>
            <person name="Han X.-F."/>
            <person name="Zhang Y.-Q."/>
        </authorList>
    </citation>
    <scope>NUCLEOTIDE SEQUENCE</scope>
    <source>
        <strain evidence="4">CPCC 205716</strain>
    </source>
</reference>
<keyword evidence="2" id="KW-0812">Transmembrane</keyword>
<comment type="caution">
    <text evidence="4">The sequence shown here is derived from an EMBL/GenBank/DDBJ whole genome shotgun (WGS) entry which is preliminary data.</text>
</comment>
<dbReference type="InterPro" id="IPR035992">
    <property type="entry name" value="Ricin_B-like_lectins"/>
</dbReference>
<organism evidence="4 5">
    <name type="scientific">Herbiconiux gentiana</name>
    <dbReference type="NCBI Taxonomy" id="2970912"/>
    <lineage>
        <taxon>Bacteria</taxon>
        <taxon>Bacillati</taxon>
        <taxon>Actinomycetota</taxon>
        <taxon>Actinomycetes</taxon>
        <taxon>Micrococcales</taxon>
        <taxon>Microbacteriaceae</taxon>
        <taxon>Herbiconiux</taxon>
    </lineage>
</organism>
<evidence type="ECO:0000256" key="1">
    <source>
        <dbReference type="SAM" id="MobiDB-lite"/>
    </source>
</evidence>
<feature type="transmembrane region" description="Helical" evidence="2">
    <location>
        <begin position="1471"/>
        <end position="1490"/>
    </location>
</feature>
<evidence type="ECO:0000313" key="5">
    <source>
        <dbReference type="Proteomes" id="UP001165580"/>
    </source>
</evidence>
<sequence>MLPRRSEPSSVRRPVYRIAAAGIALAALVGAGFAAAPASAASPDKAVTPVELVDDTPSLPNDALGSSAASSVVQSDMLLARSPLKSTQAVLKATSSMETVTTQATGSETVLPDPIEYYPDLVQQYPTASGRFTDAGPERVLDAQLVDAGGIGLLTLRSPSVAVEALSLAASAETPVAGSTYRIESASGVVQVSGDQPSDTLPGGTYVGGPALIGADPQTAAAPASNWAVQDVGDSAVQIVNQLTGMCLTGDPGSLAVTTAPCGGFAAGLQRWAVSDGPDGLVLFGGGSVLQEKPDGSGYALVDFESWSAGPSSTLTFTEVQQPGGVVPSWSAPNYSKDLSLPFDLAVGDLDRAVDADGNYHDEAALAYVDENHVLNLAIVDYNAPGGFAVTPVAEFADGPVGVNTENGYASGSIGVEVGDFDGNGADEIAVMSQGVGAFGAVTISFVSYESPGSADVLANTASPSLFADGGASYMAGLFDTAAGDFDGGGRSQFAVAYHDSGSLQPTVEIMSFAADWTLDESVNHPLETKYSDASGTISDFDTWTNRGLRLESAILQVDATGAGYDSRQLVLGFSGLRKYDNGWLSQTIVESCFAGLALASGAVTELATQCVDQSDQPITGENITVDLPPLQLAAGGFDGRGSGSTLPTWGFATSVFVGGSTEVVYFTLSGSSFDQMSSTVVSDGPVMLTALDYDNSSLRLGAPLVLDVDSYQDVAMIAAQPPSHVDWLYDASSGTTEFINISSNPDLALTMSDSTETAYTSSSSSQVGGSVSVSASASVGATVKAGVGAEKASASLDVTGTLTGTVSHNVDDLSGFSSSKSVSTTSKTESDDLLRVKTQSQRVYRYPVLGGAVTNSDGSSACEAACYAYYDVYVPSSELQLDADVPGRAVDWYQPTWQNNNVLSYPTGPLEEPGAYSYVDDNGDTVSAAEYLIEQSHVLGGTSGVTALTITGGSNSSHTSTTSGTLGQGVEVKQSANATASQGLASESARESVDVSVNLTESFGGTTTGTTATSSTSGFQLDAPPVARGGYGFTTYYYFDDTGTPKVNYSVDLTQGDPEFWTRTYGQQADPALNLPGYIDIDYDDRQYQDVPKFSTEFSRQQIRGFDALIPSAAGNDAATAYASSPAAGNQVVFGVDVHNYSLVSAQNTTVEFFAVPVDETYTPVGPAQQIGGPQSVPSLAGQGSTRVYSDQWTAVGNSTSAALNQDWNIFVVLNSDGEASEIHPWQATTANGQAACPTTRGDDDFESAAEGTVDTDGFLLDPMTNATETLACGQNNQGFGTVTVTGQSSSIDAGEDRTSNVRLAGAGFATGEADDLTLTETSAVPTVKEGVPTIGLVRVASDTDSSTHQRVLVYDGDPDQGGRMLASTTLRGSSAEGGGVARFSWTPTGPGVHQLYQKVVGASSAGTSDAQIVTVEVVAATPEPTPTASPTPSAPASPRPSPEPSTPASGASPAGQDDGGPLAYTGQTVPWIALAGAIAALAVGGWVLRARRRRTSAE</sequence>
<dbReference type="EMBL" id="JANTEZ010000005">
    <property type="protein sequence ID" value="MCS5715644.1"/>
    <property type="molecule type" value="Genomic_DNA"/>
</dbReference>
<dbReference type="Proteomes" id="UP001165580">
    <property type="component" value="Unassembled WGS sequence"/>
</dbReference>
<dbReference type="PROSITE" id="PS50231">
    <property type="entry name" value="RICIN_B_LECTIN"/>
    <property type="match status" value="1"/>
</dbReference>
<dbReference type="Gene3D" id="2.60.40.10">
    <property type="entry name" value="Immunoglobulins"/>
    <property type="match status" value="1"/>
</dbReference>
<name>A0ABT2GHE9_9MICO</name>
<evidence type="ECO:0000256" key="2">
    <source>
        <dbReference type="SAM" id="Phobius"/>
    </source>
</evidence>
<feature type="chain" id="PRO_5047215202" evidence="3">
    <location>
        <begin position="41"/>
        <end position="1500"/>
    </location>
</feature>
<dbReference type="NCBIfam" id="TIGR01167">
    <property type="entry name" value="LPXTG_anchor"/>
    <property type="match status" value="1"/>
</dbReference>
<protein>
    <submittedName>
        <fullName evidence="4">LPXTG cell wall anchor domain-containing protein</fullName>
    </submittedName>
</protein>
<proteinExistence type="predicted"/>
<accession>A0ABT2GHE9</accession>
<evidence type="ECO:0000256" key="3">
    <source>
        <dbReference type="SAM" id="SignalP"/>
    </source>
</evidence>
<feature type="signal peptide" evidence="3">
    <location>
        <begin position="1"/>
        <end position="40"/>
    </location>
</feature>
<keyword evidence="2" id="KW-1133">Transmembrane helix</keyword>
<dbReference type="Gene3D" id="2.80.10.50">
    <property type="match status" value="1"/>
</dbReference>